<comment type="caution">
    <text evidence="2">The sequence shown here is derived from an EMBL/GenBank/DDBJ whole genome shotgun (WGS) entry which is preliminary data.</text>
</comment>
<dbReference type="EMBL" id="BAAAPE010000007">
    <property type="protein sequence ID" value="GAA2074731.1"/>
    <property type="molecule type" value="Genomic_DNA"/>
</dbReference>
<evidence type="ECO:0000313" key="2">
    <source>
        <dbReference type="EMBL" id="GAA2074731.1"/>
    </source>
</evidence>
<dbReference type="Proteomes" id="UP001500016">
    <property type="component" value="Unassembled WGS sequence"/>
</dbReference>
<sequence>MVFVTGEVDGAVSGVRSAGGVGAWEIRIGEPSSCCPAAPSRTAQPVAAPAPSSSAAPTAPARRRVRRRALLRARVSRAAPVLPSIRTPRTVPWMYGPITAQRAALANLPPGGGSCEEGPRRRHSTARTPLATVRVGRGAAQQHTRDP</sequence>
<reference evidence="3" key="1">
    <citation type="journal article" date="2019" name="Int. J. Syst. Evol. Microbiol.">
        <title>The Global Catalogue of Microorganisms (GCM) 10K type strain sequencing project: providing services to taxonomists for standard genome sequencing and annotation.</title>
        <authorList>
            <consortium name="The Broad Institute Genomics Platform"/>
            <consortium name="The Broad Institute Genome Sequencing Center for Infectious Disease"/>
            <person name="Wu L."/>
            <person name="Ma J."/>
        </authorList>
    </citation>
    <scope>NUCLEOTIDE SEQUENCE [LARGE SCALE GENOMIC DNA]</scope>
    <source>
        <strain evidence="3">JCM 15478</strain>
    </source>
</reference>
<gene>
    <name evidence="2" type="ORF">GCM10009801_28890</name>
</gene>
<feature type="region of interest" description="Disordered" evidence="1">
    <location>
        <begin position="36"/>
        <end position="64"/>
    </location>
</feature>
<accession>A0ABP5HHY0</accession>
<evidence type="ECO:0000256" key="1">
    <source>
        <dbReference type="SAM" id="MobiDB-lite"/>
    </source>
</evidence>
<feature type="region of interest" description="Disordered" evidence="1">
    <location>
        <begin position="107"/>
        <end position="147"/>
    </location>
</feature>
<keyword evidence="3" id="KW-1185">Reference proteome</keyword>
<protein>
    <submittedName>
        <fullName evidence="2">Uncharacterized protein</fullName>
    </submittedName>
</protein>
<organism evidence="2 3">
    <name type="scientific">Streptomyces albiaxialis</name>
    <dbReference type="NCBI Taxonomy" id="329523"/>
    <lineage>
        <taxon>Bacteria</taxon>
        <taxon>Bacillati</taxon>
        <taxon>Actinomycetota</taxon>
        <taxon>Actinomycetes</taxon>
        <taxon>Kitasatosporales</taxon>
        <taxon>Streptomycetaceae</taxon>
        <taxon>Streptomyces</taxon>
    </lineage>
</organism>
<evidence type="ECO:0000313" key="3">
    <source>
        <dbReference type="Proteomes" id="UP001500016"/>
    </source>
</evidence>
<feature type="compositionally biased region" description="Low complexity" evidence="1">
    <location>
        <begin position="45"/>
        <end position="60"/>
    </location>
</feature>
<name>A0ABP5HHY0_9ACTN</name>
<proteinExistence type="predicted"/>